<dbReference type="Proteomes" id="UP001600165">
    <property type="component" value="Unassembled WGS sequence"/>
</dbReference>
<dbReference type="PANTHER" id="PTHR36456:SF1">
    <property type="entry name" value="UPF0232 PROTEIN SCO3875"/>
    <property type="match status" value="1"/>
</dbReference>
<evidence type="ECO:0000313" key="2">
    <source>
        <dbReference type="Proteomes" id="UP001600165"/>
    </source>
</evidence>
<dbReference type="RefSeq" id="WP_377966091.1">
    <property type="nucleotide sequence ID" value="NZ_JBHZOL010000086.1"/>
</dbReference>
<dbReference type="EMBL" id="JBHZOL010000086">
    <property type="protein sequence ID" value="MFE4107410.1"/>
    <property type="molecule type" value="Genomic_DNA"/>
</dbReference>
<evidence type="ECO:0000313" key="1">
    <source>
        <dbReference type="EMBL" id="MFE4107410.1"/>
    </source>
</evidence>
<name>A0ABW6III9_9CYAN</name>
<dbReference type="InterPro" id="IPR007922">
    <property type="entry name" value="DciA-like"/>
</dbReference>
<reference evidence="1 2" key="1">
    <citation type="submission" date="2024-10" db="EMBL/GenBank/DDBJ databases">
        <authorList>
            <person name="Ratan Roy A."/>
            <person name="Morales Sandoval P.H."/>
            <person name="De Los Santos Villalobos S."/>
            <person name="Chakraborty S."/>
            <person name="Mukherjee J."/>
        </authorList>
    </citation>
    <scope>NUCLEOTIDE SEQUENCE [LARGE SCALE GENOMIC DNA]</scope>
    <source>
        <strain evidence="1 2">S1</strain>
    </source>
</reference>
<dbReference type="Pfam" id="PF05258">
    <property type="entry name" value="DciA"/>
    <property type="match status" value="1"/>
</dbReference>
<accession>A0ABW6III9</accession>
<protein>
    <submittedName>
        <fullName evidence="1">DUF721 domain-containing protein</fullName>
    </submittedName>
</protein>
<sequence>MTLQPLNQLVGQLQQQENWRSQQQFKRLAEIWPDIVGEAVARQTCPTGLKQQVLWVATSTAAWSQTLMFERHRILRKLNQQLTLNLTDIRFSPVQWRLAKRSPAIAAPSELLQQHPSFINVDSDIEALLETKALETYTTAFERWAYLRRQQTQHYPLCPECQCPTPPGELKRWATCALCAAKRW</sequence>
<proteinExistence type="predicted"/>
<dbReference type="PANTHER" id="PTHR36456">
    <property type="entry name" value="UPF0232 PROTEIN SCO3875"/>
    <property type="match status" value="1"/>
</dbReference>
<comment type="caution">
    <text evidence="1">The sequence shown here is derived from an EMBL/GenBank/DDBJ whole genome shotgun (WGS) entry which is preliminary data.</text>
</comment>
<organism evidence="1 2">
    <name type="scientific">Almyronema epifaneia S1</name>
    <dbReference type="NCBI Taxonomy" id="2991925"/>
    <lineage>
        <taxon>Bacteria</taxon>
        <taxon>Bacillati</taxon>
        <taxon>Cyanobacteriota</taxon>
        <taxon>Cyanophyceae</taxon>
        <taxon>Nodosilineales</taxon>
        <taxon>Nodosilineaceae</taxon>
        <taxon>Almyronema</taxon>
        <taxon>Almyronema epifaneia</taxon>
    </lineage>
</organism>
<keyword evidence="2" id="KW-1185">Reference proteome</keyword>
<gene>
    <name evidence="1" type="ORF">ACFVKH_14045</name>
</gene>